<evidence type="ECO:0000313" key="4">
    <source>
        <dbReference type="Proteomes" id="UP000187735"/>
    </source>
</evidence>
<dbReference type="PANTHER" id="PTHR37957">
    <property type="entry name" value="BLR7070 PROTEIN"/>
    <property type="match status" value="1"/>
</dbReference>
<evidence type="ECO:0000259" key="2">
    <source>
        <dbReference type="Pfam" id="PF13449"/>
    </source>
</evidence>
<dbReference type="STRING" id="1891926.Fuma_05843"/>
<evidence type="ECO:0000256" key="1">
    <source>
        <dbReference type="SAM" id="MobiDB-lite"/>
    </source>
</evidence>
<feature type="domain" description="Phytase-like" evidence="2">
    <location>
        <begin position="70"/>
        <end position="391"/>
    </location>
</feature>
<accession>A0A1P8WQ58</accession>
<protein>
    <recommendedName>
        <fullName evidence="2">Phytase-like domain-containing protein</fullName>
    </recommendedName>
</protein>
<organism evidence="3 4">
    <name type="scientific">Fuerstiella marisgermanici</name>
    <dbReference type="NCBI Taxonomy" id="1891926"/>
    <lineage>
        <taxon>Bacteria</taxon>
        <taxon>Pseudomonadati</taxon>
        <taxon>Planctomycetota</taxon>
        <taxon>Planctomycetia</taxon>
        <taxon>Planctomycetales</taxon>
        <taxon>Planctomycetaceae</taxon>
        <taxon>Fuerstiella</taxon>
    </lineage>
</organism>
<sequence length="410" mass="44738">MFCQLFFVPRRFTRATLALTIAVQSAAVQPLSAGERVSSPQLIGIAQLEGSSSDRSGQQDKLINGVPHNRLGGFSALEYSGKGQRYVALPDRGPDDGATGYECRFQVLDIIVNPEDSPAVKTKLVETVPLTNEQRLPFTGDATAYAATAAHAGRLDPEGFRFHSSGHFFLSDEYGPQLMEFDANGQALRDFTLPDHLTVRHPAGTKDSENALNNTGRASNKGMEGLALSPDGKQLYGLMQHVLLQDGVRDERGRPVGRNCRLVQVDVATGDVREYVYQLDSPTNGLNEILAINDEEFLVIERDGLPGQSAKFKKIMKISLANATPIQNPGQLPLELPDTIQPVAKEVFIDFLSPEFDLSAEQIPEKLEGLTFGPRLPDGRSCLVVASDNDFVESEPTLIYVFGLQTDHEG</sequence>
<dbReference type="Proteomes" id="UP000187735">
    <property type="component" value="Chromosome"/>
</dbReference>
<dbReference type="EMBL" id="CP017641">
    <property type="protein sequence ID" value="APZ96175.1"/>
    <property type="molecule type" value="Genomic_DNA"/>
</dbReference>
<dbReference type="InterPro" id="IPR027372">
    <property type="entry name" value="Phytase-like_dom"/>
</dbReference>
<dbReference type="SUPFAM" id="SSF75011">
    <property type="entry name" value="3-carboxy-cis,cis-mucoante lactonizing enzyme"/>
    <property type="match status" value="1"/>
</dbReference>
<gene>
    <name evidence="3" type="ORF">Fuma_05843</name>
</gene>
<dbReference type="OrthoDB" id="9803927at2"/>
<dbReference type="PANTHER" id="PTHR37957:SF1">
    <property type="entry name" value="PHYTASE-LIKE DOMAIN-CONTAINING PROTEIN"/>
    <property type="match status" value="1"/>
</dbReference>
<proteinExistence type="predicted"/>
<reference evidence="3 4" key="1">
    <citation type="journal article" date="2016" name="Front. Microbiol.">
        <title>Fuerstia marisgermanicae gen. nov., sp. nov., an Unusual Member of the Phylum Planctomycetes from the German Wadden Sea.</title>
        <authorList>
            <person name="Kohn T."/>
            <person name="Heuer A."/>
            <person name="Jogler M."/>
            <person name="Vollmers J."/>
            <person name="Boedeker C."/>
            <person name="Bunk B."/>
            <person name="Rast P."/>
            <person name="Borchert D."/>
            <person name="Glockner I."/>
            <person name="Freese H.M."/>
            <person name="Klenk H.P."/>
            <person name="Overmann J."/>
            <person name="Kaster A.K."/>
            <person name="Rohde M."/>
            <person name="Wiegand S."/>
            <person name="Jogler C."/>
        </authorList>
    </citation>
    <scope>NUCLEOTIDE SEQUENCE [LARGE SCALE GENOMIC DNA]</scope>
    <source>
        <strain evidence="3 4">NH11</strain>
    </source>
</reference>
<dbReference type="Pfam" id="PF13449">
    <property type="entry name" value="Phytase-like"/>
    <property type="match status" value="1"/>
</dbReference>
<keyword evidence="4" id="KW-1185">Reference proteome</keyword>
<dbReference type="KEGG" id="fmr:Fuma_05843"/>
<name>A0A1P8WQ58_9PLAN</name>
<evidence type="ECO:0000313" key="3">
    <source>
        <dbReference type="EMBL" id="APZ96175.1"/>
    </source>
</evidence>
<dbReference type="AlphaFoldDB" id="A0A1P8WQ58"/>
<feature type="region of interest" description="Disordered" evidence="1">
    <location>
        <begin position="201"/>
        <end position="224"/>
    </location>
</feature>
<dbReference type="RefSeq" id="WP_077027234.1">
    <property type="nucleotide sequence ID" value="NZ_CP017641.1"/>
</dbReference>